<protein>
    <submittedName>
        <fullName evidence="3">Ribonucleotide-diphosphate reductase (RNR), small subunit</fullName>
    </submittedName>
</protein>
<feature type="compositionally biased region" description="Basic and acidic residues" evidence="2">
    <location>
        <begin position="97"/>
        <end position="114"/>
    </location>
</feature>
<comment type="similarity">
    <text evidence="1">Belongs to the ribonucleoside diphosphate reductase small chain family.</text>
</comment>
<dbReference type="InterPro" id="IPR033909">
    <property type="entry name" value="RNR_small"/>
</dbReference>
<dbReference type="CDD" id="cd01049">
    <property type="entry name" value="RNRR2"/>
    <property type="match status" value="1"/>
</dbReference>
<feature type="region of interest" description="Disordered" evidence="2">
    <location>
        <begin position="1"/>
        <end position="150"/>
    </location>
</feature>
<comment type="caution">
    <text evidence="3">The sequence shown here is derived from an EMBL/GenBank/DDBJ whole genome shotgun (WGS) entry which is preliminary data.</text>
</comment>
<feature type="compositionally biased region" description="Acidic residues" evidence="2">
    <location>
        <begin position="134"/>
        <end position="146"/>
    </location>
</feature>
<dbReference type="InterPro" id="IPR000358">
    <property type="entry name" value="RNR_small_fam"/>
</dbReference>
<dbReference type="OrthoDB" id="10248373at2759"/>
<dbReference type="GO" id="GO:0016491">
    <property type="term" value="F:oxidoreductase activity"/>
    <property type="evidence" value="ECO:0007669"/>
    <property type="project" value="InterPro"/>
</dbReference>
<dbReference type="PANTHER" id="PTHR23409">
    <property type="entry name" value="RIBONUCLEOSIDE-DIPHOSPHATE REDUCTASE SMALL CHAIN"/>
    <property type="match status" value="1"/>
</dbReference>
<dbReference type="InterPro" id="IPR012348">
    <property type="entry name" value="RNR-like"/>
</dbReference>
<reference evidence="3 4" key="1">
    <citation type="submission" date="2020-11" db="EMBL/GenBank/DDBJ databases">
        <title>Kefir isolates.</title>
        <authorList>
            <person name="Marcisauskas S."/>
            <person name="Kim Y."/>
            <person name="Blasche S."/>
        </authorList>
    </citation>
    <scope>NUCLEOTIDE SEQUENCE [LARGE SCALE GENOMIC DNA]</scope>
    <source>
        <strain evidence="3 4">KR</strain>
    </source>
</reference>
<dbReference type="AlphaFoldDB" id="A0A9P7B6H6"/>
<name>A0A9P7B6H6_RHOMI</name>
<dbReference type="GO" id="GO:0009263">
    <property type="term" value="P:deoxyribonucleotide biosynthetic process"/>
    <property type="evidence" value="ECO:0007669"/>
    <property type="project" value="InterPro"/>
</dbReference>
<dbReference type="SUPFAM" id="SSF47240">
    <property type="entry name" value="Ferritin-like"/>
    <property type="match status" value="1"/>
</dbReference>
<dbReference type="PANTHER" id="PTHR23409:SF18">
    <property type="entry name" value="RIBONUCLEOSIDE-DIPHOSPHATE REDUCTASE SUBUNIT M2"/>
    <property type="match status" value="1"/>
</dbReference>
<dbReference type="Gene3D" id="1.10.620.20">
    <property type="entry name" value="Ribonucleotide Reductase, subunit A"/>
    <property type="match status" value="1"/>
</dbReference>
<dbReference type="PROSITE" id="PS00368">
    <property type="entry name" value="RIBORED_SMALL"/>
    <property type="match status" value="1"/>
</dbReference>
<gene>
    <name evidence="3" type="primary">RNR2_1</name>
    <name evidence="3" type="ORF">C6P46_004455</name>
</gene>
<feature type="compositionally biased region" description="Basic and acidic residues" evidence="2">
    <location>
        <begin position="63"/>
        <end position="89"/>
    </location>
</feature>
<dbReference type="InterPro" id="IPR030475">
    <property type="entry name" value="RNR_small_AS"/>
</dbReference>
<accession>A0A9P7B6H6</accession>
<keyword evidence="4" id="KW-1185">Reference proteome</keyword>
<dbReference type="Proteomes" id="UP000777482">
    <property type="component" value="Unassembled WGS sequence"/>
</dbReference>
<organism evidence="3 4">
    <name type="scientific">Rhodotorula mucilaginosa</name>
    <name type="common">Yeast</name>
    <name type="synonym">Rhodotorula rubra</name>
    <dbReference type="NCBI Taxonomy" id="5537"/>
    <lineage>
        <taxon>Eukaryota</taxon>
        <taxon>Fungi</taxon>
        <taxon>Dikarya</taxon>
        <taxon>Basidiomycota</taxon>
        <taxon>Pucciniomycotina</taxon>
        <taxon>Microbotryomycetes</taxon>
        <taxon>Sporidiobolales</taxon>
        <taxon>Sporidiobolaceae</taxon>
        <taxon>Rhodotorula</taxon>
    </lineage>
</organism>
<evidence type="ECO:0000256" key="2">
    <source>
        <dbReference type="SAM" id="MobiDB-lite"/>
    </source>
</evidence>
<proteinExistence type="inferred from homology"/>
<dbReference type="EMBL" id="PUHQ01000041">
    <property type="protein sequence ID" value="KAG0660771.1"/>
    <property type="molecule type" value="Genomic_DNA"/>
</dbReference>
<dbReference type="Pfam" id="PF00268">
    <property type="entry name" value="Ribonuc_red_sm"/>
    <property type="match status" value="1"/>
</dbReference>
<evidence type="ECO:0000256" key="1">
    <source>
        <dbReference type="ARBA" id="ARBA00009303"/>
    </source>
</evidence>
<sequence>MLASPSPPLYAHSMNHSSPSCYGAPSVPSTSSKLAGLSLGPPIGRHKEAQNRRSSSSSSATQKRKEVEPSDDRPEGGKEVNDKGKERVTEAATPSEAVDRTPEGLRTTPDEDSRPLSPDPLPPALSNPQKDDSGSLDEEDETVDEEGQPRFVGNLSIRRDADEPILRDNKRRFVLFPIQYHEIWAAYKHAEASFWTAEEMDISKDQFDWERLNDKEQHFIKHVLAFFAASDGIVNENLVERFSSEVQVAEARCFYGFQIMMENIHSEVYSLLIESYVRDPDERTMLFNAMETIPCIKKKADWALRWISDPKAVFGERLIAFAAVEGIFFSGSFASIFWLKKRGLMPGLTFSNELISRDEGLHTDFACLLFSHLERRPAPHRVARIIAEAVEIEKEFLTDALPVALIGMNSTLMCQYIEFVADRLLVALGNDKLYNTENPFDWMELISMEGKTNFFEKRVSDYQKAGIMSRHAAMSRTASLTRIDESTGGVSTPSGVDDRSTLVFDADF</sequence>
<evidence type="ECO:0000313" key="3">
    <source>
        <dbReference type="EMBL" id="KAG0660771.1"/>
    </source>
</evidence>
<dbReference type="InterPro" id="IPR009078">
    <property type="entry name" value="Ferritin-like_SF"/>
</dbReference>
<evidence type="ECO:0000313" key="4">
    <source>
        <dbReference type="Proteomes" id="UP000777482"/>
    </source>
</evidence>